<name>A0A8K1R3H2_9MYRT</name>
<protein>
    <submittedName>
        <fullName evidence="1">Photosystem I subunit IX</fullName>
    </submittedName>
</protein>
<sequence length="50" mass="5610">MFNARSKNISFRGTGTKCSLVRGFSGSIDRDQSFLPGCVDIPFFFLVINY</sequence>
<keyword evidence="1" id="KW-0150">Chloroplast</keyword>
<reference evidence="1" key="1">
    <citation type="submission" date="2020-07" db="EMBL/GenBank/DDBJ databases">
        <title>DNAmark Project.</title>
        <authorList>
            <person name="Langkjaer E."/>
        </authorList>
    </citation>
    <scope>NUCLEOTIDE SEQUENCE</scope>
    <source>
        <strain evidence="1">DM467</strain>
    </source>
</reference>
<evidence type="ECO:0000313" key="1">
    <source>
        <dbReference type="EMBL" id="UEE83362.1"/>
    </source>
</evidence>
<geneLocation type="chloroplast" evidence="1"/>
<proteinExistence type="predicted"/>
<gene>
    <name evidence="1" type="primary">psaJ</name>
</gene>
<accession>A0A8K1R3H2</accession>
<dbReference type="EMBL" id="MT798544">
    <property type="protein sequence ID" value="UEE83362.1"/>
    <property type="molecule type" value="Genomic_DNA"/>
</dbReference>
<keyword evidence="1" id="KW-0934">Plastid</keyword>
<organism evidence="1">
    <name type="scientific">Epilobium palustre</name>
    <dbReference type="NCBI Taxonomy" id="669682"/>
    <lineage>
        <taxon>Eukaryota</taxon>
        <taxon>Viridiplantae</taxon>
        <taxon>Streptophyta</taxon>
        <taxon>Embryophyta</taxon>
        <taxon>Tracheophyta</taxon>
        <taxon>Spermatophyta</taxon>
        <taxon>Magnoliopsida</taxon>
        <taxon>eudicotyledons</taxon>
        <taxon>Gunneridae</taxon>
        <taxon>Pentapetalae</taxon>
        <taxon>rosids</taxon>
        <taxon>malvids</taxon>
        <taxon>Myrtales</taxon>
        <taxon>Onagraceae</taxon>
        <taxon>Onagroideae</taxon>
        <taxon>Epilobieae</taxon>
        <taxon>Epilobium</taxon>
    </lineage>
</organism>
<dbReference type="AlphaFoldDB" id="A0A8K1R3H2"/>